<proteinExistence type="predicted"/>
<gene>
    <name evidence="1" type="ORF">PDIGIT_LOCUS7040</name>
</gene>
<accession>A0A9W4UGR2</accession>
<dbReference type="EMBL" id="CAOQHR010000004">
    <property type="protein sequence ID" value="CAI6333988.1"/>
    <property type="molecule type" value="Genomic_DNA"/>
</dbReference>
<name>A0A9W4UGR2_9PLEO</name>
<sequence length="117" mass="13715">MTAASWPVKYSPRHMGHKYIVGLNILPSCAPLACRVIYTENKHCSTQPHKACYSCRYSEKQHFPSNYFYKRAIEVDKFHNIQCRVSILVYNLRKTLPAQRFCGRAMWFTIRRLRTGG</sequence>
<reference evidence="1" key="1">
    <citation type="submission" date="2023-01" db="EMBL/GenBank/DDBJ databases">
        <authorList>
            <person name="Van Ghelder C."/>
            <person name="Rancurel C."/>
        </authorList>
    </citation>
    <scope>NUCLEOTIDE SEQUENCE</scope>
    <source>
        <strain evidence="1">CNCM I-4278</strain>
    </source>
</reference>
<dbReference type="Proteomes" id="UP001152607">
    <property type="component" value="Unassembled WGS sequence"/>
</dbReference>
<evidence type="ECO:0000313" key="2">
    <source>
        <dbReference type="Proteomes" id="UP001152607"/>
    </source>
</evidence>
<dbReference type="AlphaFoldDB" id="A0A9W4UGR2"/>
<comment type="caution">
    <text evidence="1">The sequence shown here is derived from an EMBL/GenBank/DDBJ whole genome shotgun (WGS) entry which is preliminary data.</text>
</comment>
<organism evidence="1 2">
    <name type="scientific">Periconia digitata</name>
    <dbReference type="NCBI Taxonomy" id="1303443"/>
    <lineage>
        <taxon>Eukaryota</taxon>
        <taxon>Fungi</taxon>
        <taxon>Dikarya</taxon>
        <taxon>Ascomycota</taxon>
        <taxon>Pezizomycotina</taxon>
        <taxon>Dothideomycetes</taxon>
        <taxon>Pleosporomycetidae</taxon>
        <taxon>Pleosporales</taxon>
        <taxon>Massarineae</taxon>
        <taxon>Periconiaceae</taxon>
        <taxon>Periconia</taxon>
    </lineage>
</organism>
<keyword evidence="2" id="KW-1185">Reference proteome</keyword>
<protein>
    <submittedName>
        <fullName evidence="1">Uncharacterized protein</fullName>
    </submittedName>
</protein>
<evidence type="ECO:0000313" key="1">
    <source>
        <dbReference type="EMBL" id="CAI6333988.1"/>
    </source>
</evidence>